<evidence type="ECO:0000313" key="3">
    <source>
        <dbReference type="Proteomes" id="UP000077202"/>
    </source>
</evidence>
<evidence type="ECO:0000256" key="1">
    <source>
        <dbReference type="SAM" id="MobiDB-lite"/>
    </source>
</evidence>
<dbReference type="AlphaFoldDB" id="A0A176VLU1"/>
<accession>A0A176VLU1</accession>
<feature type="region of interest" description="Disordered" evidence="1">
    <location>
        <begin position="19"/>
        <end position="48"/>
    </location>
</feature>
<reference evidence="2" key="1">
    <citation type="submission" date="2016-03" db="EMBL/GenBank/DDBJ databases">
        <title>Mechanisms controlling the formation of the plant cell surface in tip-growing cells are functionally conserved among land plants.</title>
        <authorList>
            <person name="Honkanen S."/>
            <person name="Jones V.A."/>
            <person name="Morieri G."/>
            <person name="Champion C."/>
            <person name="Hetherington A.J."/>
            <person name="Kelly S."/>
            <person name="Saint-Marcoux D."/>
            <person name="Proust H."/>
            <person name="Prescott H."/>
            <person name="Dolan L."/>
        </authorList>
    </citation>
    <scope>NUCLEOTIDE SEQUENCE [LARGE SCALE GENOMIC DNA]</scope>
    <source>
        <tissue evidence="2">Whole gametophyte</tissue>
    </source>
</reference>
<name>A0A176VLU1_MARPO</name>
<keyword evidence="3" id="KW-1185">Reference proteome</keyword>
<protein>
    <submittedName>
        <fullName evidence="2">Uncharacterized protein</fullName>
    </submittedName>
</protein>
<dbReference type="Proteomes" id="UP000077202">
    <property type="component" value="Unassembled WGS sequence"/>
</dbReference>
<evidence type="ECO:0000313" key="2">
    <source>
        <dbReference type="EMBL" id="OAE21363.1"/>
    </source>
</evidence>
<gene>
    <name evidence="2" type="ORF">AXG93_891s1110</name>
</gene>
<dbReference type="EMBL" id="LVLJ01003460">
    <property type="protein sequence ID" value="OAE21363.1"/>
    <property type="molecule type" value="Genomic_DNA"/>
</dbReference>
<proteinExistence type="predicted"/>
<comment type="caution">
    <text evidence="2">The sequence shown here is derived from an EMBL/GenBank/DDBJ whole genome shotgun (WGS) entry which is preliminary data.</text>
</comment>
<organism evidence="2 3">
    <name type="scientific">Marchantia polymorpha subsp. ruderalis</name>
    <dbReference type="NCBI Taxonomy" id="1480154"/>
    <lineage>
        <taxon>Eukaryota</taxon>
        <taxon>Viridiplantae</taxon>
        <taxon>Streptophyta</taxon>
        <taxon>Embryophyta</taxon>
        <taxon>Marchantiophyta</taxon>
        <taxon>Marchantiopsida</taxon>
        <taxon>Marchantiidae</taxon>
        <taxon>Marchantiales</taxon>
        <taxon>Marchantiaceae</taxon>
        <taxon>Marchantia</taxon>
    </lineage>
</organism>
<sequence>MEPGILIIRSFPVDQSCAAADAPSVGTGREKYKGKRRSKEPREERAPRSDVLEDIYTIEDGWSVHIDPAEEMIKIAGVQVPASSNMAFVDAPAIFVIYKREVPVHVGS</sequence>